<keyword evidence="3" id="KW-1185">Reference proteome</keyword>
<evidence type="ECO:0000259" key="1">
    <source>
        <dbReference type="Pfam" id="PF13456"/>
    </source>
</evidence>
<dbReference type="EMBL" id="CAMGYJ010000011">
    <property type="protein sequence ID" value="CAI0558109.1"/>
    <property type="molecule type" value="Genomic_DNA"/>
</dbReference>
<dbReference type="PANTHER" id="PTHR47723:SF19">
    <property type="entry name" value="POLYNUCLEOTIDYL TRANSFERASE, RIBONUCLEASE H-LIKE SUPERFAMILY PROTEIN"/>
    <property type="match status" value="1"/>
</dbReference>
<dbReference type="GO" id="GO:0004523">
    <property type="term" value="F:RNA-DNA hybrid ribonuclease activity"/>
    <property type="evidence" value="ECO:0007669"/>
    <property type="project" value="InterPro"/>
</dbReference>
<organism evidence="2 3">
    <name type="scientific">Linum tenue</name>
    <dbReference type="NCBI Taxonomy" id="586396"/>
    <lineage>
        <taxon>Eukaryota</taxon>
        <taxon>Viridiplantae</taxon>
        <taxon>Streptophyta</taxon>
        <taxon>Embryophyta</taxon>
        <taxon>Tracheophyta</taxon>
        <taxon>Spermatophyta</taxon>
        <taxon>Magnoliopsida</taxon>
        <taxon>eudicotyledons</taxon>
        <taxon>Gunneridae</taxon>
        <taxon>Pentapetalae</taxon>
        <taxon>rosids</taxon>
        <taxon>fabids</taxon>
        <taxon>Malpighiales</taxon>
        <taxon>Linaceae</taxon>
        <taxon>Linum</taxon>
    </lineage>
</organism>
<dbReference type="Proteomes" id="UP001154282">
    <property type="component" value="Unassembled WGS sequence"/>
</dbReference>
<dbReference type="PANTHER" id="PTHR47723">
    <property type="entry name" value="OS05G0353850 PROTEIN"/>
    <property type="match status" value="1"/>
</dbReference>
<dbReference type="InterPro" id="IPR053151">
    <property type="entry name" value="RNase_H-like"/>
</dbReference>
<evidence type="ECO:0000313" key="3">
    <source>
        <dbReference type="Proteomes" id="UP001154282"/>
    </source>
</evidence>
<dbReference type="InterPro" id="IPR002156">
    <property type="entry name" value="RNaseH_domain"/>
</dbReference>
<dbReference type="GO" id="GO:0003676">
    <property type="term" value="F:nucleic acid binding"/>
    <property type="evidence" value="ECO:0007669"/>
    <property type="project" value="InterPro"/>
</dbReference>
<protein>
    <recommendedName>
        <fullName evidence="1">RNase H type-1 domain-containing protein</fullName>
    </recommendedName>
</protein>
<proteinExistence type="predicted"/>
<dbReference type="Pfam" id="PF13456">
    <property type="entry name" value="RVT_3"/>
    <property type="match status" value="1"/>
</dbReference>
<name>A0AAV0RKN7_9ROSI</name>
<dbReference type="AlphaFoldDB" id="A0AAV0RKN7"/>
<accession>A0AAV0RKN7</accession>
<reference evidence="2" key="1">
    <citation type="submission" date="2022-08" db="EMBL/GenBank/DDBJ databases">
        <authorList>
            <person name="Gutierrez-Valencia J."/>
        </authorList>
    </citation>
    <scope>NUCLEOTIDE SEQUENCE</scope>
</reference>
<gene>
    <name evidence="2" type="ORF">LITE_LOCUS48634</name>
</gene>
<feature type="domain" description="RNase H type-1" evidence="1">
    <location>
        <begin position="2"/>
        <end position="90"/>
    </location>
</feature>
<evidence type="ECO:0000313" key="2">
    <source>
        <dbReference type="EMBL" id="CAI0558109.1"/>
    </source>
</evidence>
<sequence>MQGTVEVEMGEALAAEFGAQLAHQLGYQSPILEMDSLSLVKKLKHSNDDHTEVGILCRRIVSLLQANGSNSDSIAHVRRTANNAAHIMAHCETHWDSREV</sequence>
<comment type="caution">
    <text evidence="2">The sequence shown here is derived from an EMBL/GenBank/DDBJ whole genome shotgun (WGS) entry which is preliminary data.</text>
</comment>